<accession>A0A4U0XV00</accession>
<dbReference type="SMART" id="SM00356">
    <property type="entry name" value="ZnF_C3H1"/>
    <property type="match status" value="1"/>
</dbReference>
<dbReference type="Proteomes" id="UP000308768">
    <property type="component" value="Unassembled WGS sequence"/>
</dbReference>
<evidence type="ECO:0000256" key="5">
    <source>
        <dbReference type="SAM" id="Coils"/>
    </source>
</evidence>
<feature type="domain" description="C3H1-type" evidence="7">
    <location>
        <begin position="423"/>
        <end position="447"/>
    </location>
</feature>
<keyword evidence="9" id="KW-1185">Reference proteome</keyword>
<feature type="region of interest" description="Disordered" evidence="6">
    <location>
        <begin position="264"/>
        <end position="323"/>
    </location>
</feature>
<dbReference type="InterPro" id="IPR057654">
    <property type="entry name" value="Znf-CCCH_tandem"/>
</dbReference>
<dbReference type="SUPFAM" id="SSF90229">
    <property type="entry name" value="CCCH zinc finger"/>
    <property type="match status" value="1"/>
</dbReference>
<reference evidence="8 9" key="1">
    <citation type="submission" date="2017-03" db="EMBL/GenBank/DDBJ databases">
        <title>Genomes of endolithic fungi from Antarctica.</title>
        <authorList>
            <person name="Coleine C."/>
            <person name="Masonjones S."/>
            <person name="Stajich J.E."/>
        </authorList>
    </citation>
    <scope>NUCLEOTIDE SEQUENCE [LARGE SCALE GENOMIC DNA]</scope>
    <source>
        <strain evidence="8 9">CCFEE 5187</strain>
    </source>
</reference>
<evidence type="ECO:0000313" key="8">
    <source>
        <dbReference type="EMBL" id="TKA81574.1"/>
    </source>
</evidence>
<dbReference type="InterPro" id="IPR036855">
    <property type="entry name" value="Znf_CCCH_sf"/>
</dbReference>
<evidence type="ECO:0000313" key="9">
    <source>
        <dbReference type="Proteomes" id="UP000308768"/>
    </source>
</evidence>
<feature type="zinc finger region" description="C3H1-type" evidence="4">
    <location>
        <begin position="376"/>
        <end position="404"/>
    </location>
</feature>
<sequence length="485" mass="54200">MMNGDEGAGYVARLEAFRQSDAQRHAIVEEILQKYQDLRQRFEEKSNDYENEIASRRMWQAEATKSQRSLIVAQQSMESNSFVLALIDGDGAVFQDYLLRAAAEGGADAAHNLLTAIKQHVRDQLEFQSMPSIMVQIYANIEGLSRKLASIGIIKTPADLHSFARAFSLNQPLFSFIDVGSGKERADHKIREMFRLFIHNNQCKHIIFGGCHDNGYLPNLDPYKRESAPQISLLETTPMERGFTALGFPKVSFTSVFRSDQLPDRPNTSAISPLQHSALPHRPATLGPIAPPSQQQGIASTASTQPKLVGPGTSMTSPPSSWAAVGKANATEKTINIAAAKFAPRKFILLNAYEERLDPELPRADKNAVNRLHERIKRDKVCNDYHIRGTCEAGKYCDYAHGERLSPSEQLALRHKARARSCPSRSACRHFDCTFGHVCPYGGDCQFEQCYFRELHNVDENVAFRLYEDGSKEVNQSYLANFASS</sequence>
<feature type="domain" description="C3H1-type" evidence="7">
    <location>
        <begin position="376"/>
        <end position="404"/>
    </location>
</feature>
<protein>
    <recommendedName>
        <fullName evidence="7">C3H1-type domain-containing protein</fullName>
    </recommendedName>
</protein>
<evidence type="ECO:0000256" key="4">
    <source>
        <dbReference type="PROSITE-ProRule" id="PRU00723"/>
    </source>
</evidence>
<dbReference type="InterPro" id="IPR057683">
    <property type="entry name" value="DUF7923"/>
</dbReference>
<proteinExistence type="predicted"/>
<evidence type="ECO:0000256" key="3">
    <source>
        <dbReference type="ARBA" id="ARBA00022833"/>
    </source>
</evidence>
<dbReference type="PANTHER" id="PTHR37543:SF1">
    <property type="entry name" value="CCCH ZINC FINGER DNA BINDING PROTEIN (AFU_ORTHOLOGUE AFUA_5G12760)"/>
    <property type="match status" value="1"/>
</dbReference>
<evidence type="ECO:0000256" key="2">
    <source>
        <dbReference type="ARBA" id="ARBA00022771"/>
    </source>
</evidence>
<feature type="compositionally biased region" description="Polar residues" evidence="6">
    <location>
        <begin position="266"/>
        <end position="275"/>
    </location>
</feature>
<feature type="compositionally biased region" description="Low complexity" evidence="6">
    <location>
        <begin position="310"/>
        <end position="321"/>
    </location>
</feature>
<feature type="compositionally biased region" description="Polar residues" evidence="6">
    <location>
        <begin position="292"/>
        <end position="306"/>
    </location>
</feature>
<dbReference type="Pfam" id="PF25540">
    <property type="entry name" value="DUF7923"/>
    <property type="match status" value="1"/>
</dbReference>
<organism evidence="8 9">
    <name type="scientific">Cryomyces minteri</name>
    <dbReference type="NCBI Taxonomy" id="331657"/>
    <lineage>
        <taxon>Eukaryota</taxon>
        <taxon>Fungi</taxon>
        <taxon>Dikarya</taxon>
        <taxon>Ascomycota</taxon>
        <taxon>Pezizomycotina</taxon>
        <taxon>Dothideomycetes</taxon>
        <taxon>Dothideomycetes incertae sedis</taxon>
        <taxon>Cryomyces</taxon>
    </lineage>
</organism>
<gene>
    <name evidence="8" type="ORF">B0A49_00346</name>
</gene>
<evidence type="ECO:0000256" key="6">
    <source>
        <dbReference type="SAM" id="MobiDB-lite"/>
    </source>
</evidence>
<dbReference type="EMBL" id="NAJN01000020">
    <property type="protein sequence ID" value="TKA81574.1"/>
    <property type="molecule type" value="Genomic_DNA"/>
</dbReference>
<dbReference type="STRING" id="331657.A0A4U0XV00"/>
<evidence type="ECO:0000256" key="1">
    <source>
        <dbReference type="ARBA" id="ARBA00022723"/>
    </source>
</evidence>
<feature type="coiled-coil region" evidence="5">
    <location>
        <begin position="25"/>
        <end position="52"/>
    </location>
</feature>
<keyword evidence="2 4" id="KW-0863">Zinc-finger</keyword>
<dbReference type="InterPro" id="IPR000571">
    <property type="entry name" value="Znf_CCCH"/>
</dbReference>
<dbReference type="Pfam" id="PF25543">
    <property type="entry name" value="zf-CCCH_tandem"/>
    <property type="match status" value="1"/>
</dbReference>
<keyword evidence="1 4" id="KW-0479">Metal-binding</keyword>
<keyword evidence="3 4" id="KW-0862">Zinc</keyword>
<dbReference type="AlphaFoldDB" id="A0A4U0XV00"/>
<evidence type="ECO:0000259" key="7">
    <source>
        <dbReference type="PROSITE" id="PS50103"/>
    </source>
</evidence>
<keyword evidence="5" id="KW-0175">Coiled coil</keyword>
<feature type="zinc finger region" description="C3H1-type" evidence="4">
    <location>
        <begin position="423"/>
        <end position="447"/>
    </location>
</feature>
<name>A0A4U0XV00_9PEZI</name>
<dbReference type="GO" id="GO:0008270">
    <property type="term" value="F:zinc ion binding"/>
    <property type="evidence" value="ECO:0007669"/>
    <property type="project" value="UniProtKB-KW"/>
</dbReference>
<comment type="caution">
    <text evidence="8">The sequence shown here is derived from an EMBL/GenBank/DDBJ whole genome shotgun (WGS) entry which is preliminary data.</text>
</comment>
<dbReference type="OrthoDB" id="2270193at2759"/>
<dbReference type="Pfam" id="PF25542">
    <property type="entry name" value="zf-CCCH_12"/>
    <property type="match status" value="1"/>
</dbReference>
<dbReference type="PANTHER" id="PTHR37543">
    <property type="entry name" value="CCCH ZINC FINGER DNA BINDING PROTEIN (AFU_ORTHOLOGUE AFUA_5G12760)"/>
    <property type="match status" value="1"/>
</dbReference>
<dbReference type="PROSITE" id="PS50103">
    <property type="entry name" value="ZF_C3H1"/>
    <property type="match status" value="2"/>
</dbReference>